<dbReference type="PANTHER" id="PTHR42870">
    <property type="entry name" value="ACETYL-COA C-ACETYLTRANSFERASE"/>
    <property type="match status" value="1"/>
</dbReference>
<evidence type="ECO:0000313" key="4">
    <source>
        <dbReference type="Proteomes" id="UP000595349"/>
    </source>
</evidence>
<keyword evidence="4" id="KW-1185">Reference proteome</keyword>
<dbReference type="Proteomes" id="UP000595349">
    <property type="component" value="Chromosome"/>
</dbReference>
<dbReference type="InterPro" id="IPR055140">
    <property type="entry name" value="Thiolase_C_2"/>
</dbReference>
<dbReference type="InterPro" id="IPR002155">
    <property type="entry name" value="Thiolase"/>
</dbReference>
<dbReference type="GO" id="GO:0016747">
    <property type="term" value="F:acyltransferase activity, transferring groups other than amino-acyl groups"/>
    <property type="evidence" value="ECO:0007669"/>
    <property type="project" value="InterPro"/>
</dbReference>
<name>A0A7T6ZBD7_9BACI</name>
<dbReference type="PANTHER" id="PTHR42870:SF1">
    <property type="entry name" value="NON-SPECIFIC LIPID-TRANSFER PROTEIN-LIKE 2"/>
    <property type="match status" value="1"/>
</dbReference>
<dbReference type="InterPro" id="IPR020616">
    <property type="entry name" value="Thiolase_N"/>
</dbReference>
<dbReference type="KEGG" id="scib:HUG20_10630"/>
<dbReference type="Pfam" id="PF22691">
    <property type="entry name" value="Thiolase_C_1"/>
    <property type="match status" value="1"/>
</dbReference>
<dbReference type="Gene3D" id="3.40.47.10">
    <property type="match status" value="1"/>
</dbReference>
<dbReference type="AlphaFoldDB" id="A0A7T6ZBD7"/>
<dbReference type="Pfam" id="PF00108">
    <property type="entry name" value="Thiolase_N"/>
    <property type="match status" value="1"/>
</dbReference>
<feature type="domain" description="Thiolase C-terminal" evidence="2">
    <location>
        <begin position="248"/>
        <end position="376"/>
    </location>
</feature>
<feature type="domain" description="Thiolase N-terminal" evidence="1">
    <location>
        <begin position="9"/>
        <end position="222"/>
    </location>
</feature>
<dbReference type="InterPro" id="IPR016039">
    <property type="entry name" value="Thiolase-like"/>
</dbReference>
<proteinExistence type="predicted"/>
<dbReference type="EMBL" id="CP054706">
    <property type="protein sequence ID" value="QQK80301.1"/>
    <property type="molecule type" value="Genomic_DNA"/>
</dbReference>
<organism evidence="3 4">
    <name type="scientific">Salicibibacter cibi</name>
    <dbReference type="NCBI Taxonomy" id="2743001"/>
    <lineage>
        <taxon>Bacteria</taxon>
        <taxon>Bacillati</taxon>
        <taxon>Bacillota</taxon>
        <taxon>Bacilli</taxon>
        <taxon>Bacillales</taxon>
        <taxon>Bacillaceae</taxon>
        <taxon>Salicibibacter</taxon>
    </lineage>
</organism>
<evidence type="ECO:0000259" key="2">
    <source>
        <dbReference type="Pfam" id="PF22691"/>
    </source>
</evidence>
<dbReference type="RefSeq" id="WP_200084599.1">
    <property type="nucleotide sequence ID" value="NZ_CP054706.1"/>
</dbReference>
<keyword evidence="3" id="KW-0808">Transferase</keyword>
<dbReference type="NCBIfam" id="NF004810">
    <property type="entry name" value="PRK06157.1"/>
    <property type="match status" value="1"/>
</dbReference>
<gene>
    <name evidence="3" type="ORF">HUG20_10630</name>
</gene>
<dbReference type="PIRSF" id="PIRSF000429">
    <property type="entry name" value="Ac-CoA_Ac_transf"/>
    <property type="match status" value="1"/>
</dbReference>
<dbReference type="CDD" id="cd00829">
    <property type="entry name" value="SCP-x_thiolase"/>
    <property type="match status" value="1"/>
</dbReference>
<reference evidence="3 4" key="1">
    <citation type="submission" date="2020-06" db="EMBL/GenBank/DDBJ databases">
        <title>Genomic analysis of Salicibibacter sp. NKC21-4.</title>
        <authorList>
            <person name="Oh Y.J."/>
        </authorList>
    </citation>
    <scope>NUCLEOTIDE SEQUENCE [LARGE SCALE GENOMIC DNA]</scope>
    <source>
        <strain evidence="3 4">NKC21-4</strain>
    </source>
</reference>
<sequence>MAKSIADQVAVVGMGCTQFGEKWDKGPEDMILDASVEAFADAGIESDDLDAIWYGTLLTSGSGLMVSKTLKTGFIPVTRVENKCASGSEAFRNACYAVASGAYDVVLAVGVEKLKDSGFSGLPNTDPDPDGTRPNISAPASFSFLAPAYFEKYGLTREQGKEVMSRIAWKNHKNGSLNPKAQYQKEVLMDKIMNAPMVADPLGVFDCSGVSDGAAAAVIVRTEDAHKYRRNPMYVKALTIAAGTGFGAIHQDFDFTSIKENNAAATTAYKQAGIKNPQKEISMAEVHDCFTPTELVIYEDLGFSERGEGWKDTLNGKFDLDGELPVNPDGGLKSFGHPIGASGLRMLYEMYKQFQGKAEKRQIEDPKFGLTHNLGGRPWECVSFLSIVGKELG</sequence>
<evidence type="ECO:0000313" key="3">
    <source>
        <dbReference type="EMBL" id="QQK80301.1"/>
    </source>
</evidence>
<dbReference type="SUPFAM" id="SSF53901">
    <property type="entry name" value="Thiolase-like"/>
    <property type="match status" value="1"/>
</dbReference>
<protein>
    <submittedName>
        <fullName evidence="3">Acetyl-CoA acetyltransferase</fullName>
    </submittedName>
</protein>
<accession>A0A7T6ZBD7</accession>
<evidence type="ECO:0000259" key="1">
    <source>
        <dbReference type="Pfam" id="PF00108"/>
    </source>
</evidence>